<evidence type="ECO:0000259" key="7">
    <source>
        <dbReference type="Pfam" id="PF04545"/>
    </source>
</evidence>
<keyword evidence="2" id="KW-0805">Transcription regulation</keyword>
<dbReference type="NCBIfam" id="TIGR02937">
    <property type="entry name" value="sigma70-ECF"/>
    <property type="match status" value="1"/>
</dbReference>
<dbReference type="AlphaFoldDB" id="A0A1M4TRG8"/>
<dbReference type="SUPFAM" id="SSF88659">
    <property type="entry name" value="Sigma3 and sigma4 domains of RNA polymerase sigma factors"/>
    <property type="match status" value="1"/>
</dbReference>
<evidence type="ECO:0000313" key="9">
    <source>
        <dbReference type="Proteomes" id="UP000184114"/>
    </source>
</evidence>
<evidence type="ECO:0000313" key="8">
    <source>
        <dbReference type="EMBL" id="SHE47062.1"/>
    </source>
</evidence>
<organism evidence="8 9">
    <name type="scientific">Tissierella praeacuta DSM 18095</name>
    <dbReference type="NCBI Taxonomy" id="1123404"/>
    <lineage>
        <taxon>Bacteria</taxon>
        <taxon>Bacillati</taxon>
        <taxon>Bacillota</taxon>
        <taxon>Tissierellia</taxon>
        <taxon>Tissierellales</taxon>
        <taxon>Tissierellaceae</taxon>
        <taxon>Tissierella</taxon>
    </lineage>
</organism>
<name>A0A1M4TRG8_9FIRM</name>
<dbReference type="InterPro" id="IPR013325">
    <property type="entry name" value="RNA_pol_sigma_r2"/>
</dbReference>
<dbReference type="GO" id="GO:0003677">
    <property type="term" value="F:DNA binding"/>
    <property type="evidence" value="ECO:0007669"/>
    <property type="project" value="UniProtKB-KW"/>
</dbReference>
<proteinExistence type="inferred from homology"/>
<evidence type="ECO:0000256" key="4">
    <source>
        <dbReference type="ARBA" id="ARBA00023125"/>
    </source>
</evidence>
<evidence type="ECO:0000256" key="5">
    <source>
        <dbReference type="ARBA" id="ARBA00023163"/>
    </source>
</evidence>
<evidence type="ECO:0000256" key="2">
    <source>
        <dbReference type="ARBA" id="ARBA00023015"/>
    </source>
</evidence>
<dbReference type="PANTHER" id="PTHR43133:SF51">
    <property type="entry name" value="RNA POLYMERASE SIGMA FACTOR"/>
    <property type="match status" value="1"/>
</dbReference>
<dbReference type="InterPro" id="IPR013324">
    <property type="entry name" value="RNA_pol_sigma_r3/r4-like"/>
</dbReference>
<evidence type="ECO:0000259" key="6">
    <source>
        <dbReference type="Pfam" id="PF04542"/>
    </source>
</evidence>
<dbReference type="InterPro" id="IPR007627">
    <property type="entry name" value="RNA_pol_sigma70_r2"/>
</dbReference>
<dbReference type="Pfam" id="PF04542">
    <property type="entry name" value="Sigma70_r2"/>
    <property type="match status" value="1"/>
</dbReference>
<dbReference type="CDD" id="cd06171">
    <property type="entry name" value="Sigma70_r4"/>
    <property type="match status" value="1"/>
</dbReference>
<evidence type="ECO:0000256" key="1">
    <source>
        <dbReference type="ARBA" id="ARBA00010641"/>
    </source>
</evidence>
<dbReference type="InterPro" id="IPR014284">
    <property type="entry name" value="RNA_pol_sigma-70_dom"/>
</dbReference>
<dbReference type="Gene3D" id="1.10.1740.10">
    <property type="match status" value="1"/>
</dbReference>
<dbReference type="Proteomes" id="UP000184114">
    <property type="component" value="Unassembled WGS sequence"/>
</dbReference>
<dbReference type="GO" id="GO:0016987">
    <property type="term" value="F:sigma factor activity"/>
    <property type="evidence" value="ECO:0007669"/>
    <property type="project" value="UniProtKB-KW"/>
</dbReference>
<keyword evidence="5" id="KW-0804">Transcription</keyword>
<gene>
    <name evidence="8" type="ORF">SAMN02745784_00815</name>
</gene>
<feature type="domain" description="RNA polymerase sigma-70 region 4" evidence="7">
    <location>
        <begin position="134"/>
        <end position="182"/>
    </location>
</feature>
<accession>A0A1M4TRG8</accession>
<evidence type="ECO:0000256" key="3">
    <source>
        <dbReference type="ARBA" id="ARBA00023082"/>
    </source>
</evidence>
<dbReference type="EMBL" id="FQTY01000002">
    <property type="protein sequence ID" value="SHE47062.1"/>
    <property type="molecule type" value="Genomic_DNA"/>
</dbReference>
<feature type="domain" description="RNA polymerase sigma-70 region 2" evidence="6">
    <location>
        <begin position="46"/>
        <end position="105"/>
    </location>
</feature>
<keyword evidence="9" id="KW-1185">Reference proteome</keyword>
<keyword evidence="3" id="KW-0731">Sigma factor</keyword>
<dbReference type="InterPro" id="IPR007630">
    <property type="entry name" value="RNA_pol_sigma70_r4"/>
</dbReference>
<sequence>MNFFSVTILLYRDRGETVEEKLLIKQAKAGDKGALLQLVMVKKSEYYKLAYVYMKNEDDTLDAMQDMIITLYENIHKLKKEDAFYSWSKTILVNSCKTILKKKKKIIFLEDIEEEAVYETHENSEDKIVLEKYLSKLSSNHQEVIRLRYFLDLDYETIGQILKIPLGTVKSRINVAMKNLRESVERMI</sequence>
<reference evidence="9" key="1">
    <citation type="submission" date="2016-11" db="EMBL/GenBank/DDBJ databases">
        <authorList>
            <person name="Varghese N."/>
            <person name="Submissions S."/>
        </authorList>
    </citation>
    <scope>NUCLEOTIDE SEQUENCE [LARGE SCALE GENOMIC DNA]</scope>
    <source>
        <strain evidence="9">DSM 18095</strain>
    </source>
</reference>
<dbReference type="SUPFAM" id="SSF88946">
    <property type="entry name" value="Sigma2 domain of RNA polymerase sigma factors"/>
    <property type="match status" value="1"/>
</dbReference>
<dbReference type="PANTHER" id="PTHR43133">
    <property type="entry name" value="RNA POLYMERASE ECF-TYPE SIGMA FACTO"/>
    <property type="match status" value="1"/>
</dbReference>
<protein>
    <submittedName>
        <fullName evidence="8">RNA polymerase sigma-70 factor, ECF subfamily</fullName>
    </submittedName>
</protein>
<keyword evidence="4" id="KW-0238">DNA-binding</keyword>
<dbReference type="Gene3D" id="1.10.10.10">
    <property type="entry name" value="Winged helix-like DNA-binding domain superfamily/Winged helix DNA-binding domain"/>
    <property type="match status" value="1"/>
</dbReference>
<comment type="similarity">
    <text evidence="1">Belongs to the sigma-70 factor family. ECF subfamily.</text>
</comment>
<dbReference type="Pfam" id="PF04545">
    <property type="entry name" value="Sigma70_r4"/>
    <property type="match status" value="1"/>
</dbReference>
<dbReference type="InterPro" id="IPR039425">
    <property type="entry name" value="RNA_pol_sigma-70-like"/>
</dbReference>
<dbReference type="STRING" id="1123404.SAMN02745784_00815"/>
<dbReference type="GO" id="GO:0006352">
    <property type="term" value="P:DNA-templated transcription initiation"/>
    <property type="evidence" value="ECO:0007669"/>
    <property type="project" value="InterPro"/>
</dbReference>
<dbReference type="InterPro" id="IPR036388">
    <property type="entry name" value="WH-like_DNA-bd_sf"/>
</dbReference>